<keyword evidence="2" id="KW-1185">Reference proteome</keyword>
<evidence type="ECO:0000313" key="1">
    <source>
        <dbReference type="EMBL" id="MFC4536956.1"/>
    </source>
</evidence>
<protein>
    <submittedName>
        <fullName evidence="1">Uncharacterized protein</fullName>
    </submittedName>
</protein>
<sequence length="140" mass="15911">MDHAEALRLRRVLSQARISEYAAACGGDTTAALRLFCWNTEIASGLYGPLQHLELALRSVIDQQMRLLFERADWWEAPAADLHFAARQRITEARGQLRRQAIPTTADELVNELPFGFWVGLLGSGNRYDQRLWRTATVGW</sequence>
<evidence type="ECO:0000313" key="2">
    <source>
        <dbReference type="Proteomes" id="UP001596004"/>
    </source>
</evidence>
<accession>A0ABV9CVI5</accession>
<organism evidence="1 2">
    <name type="scientific">Sphaerisporangium dianthi</name>
    <dbReference type="NCBI Taxonomy" id="1436120"/>
    <lineage>
        <taxon>Bacteria</taxon>
        <taxon>Bacillati</taxon>
        <taxon>Actinomycetota</taxon>
        <taxon>Actinomycetes</taxon>
        <taxon>Streptosporangiales</taxon>
        <taxon>Streptosporangiaceae</taxon>
        <taxon>Sphaerisporangium</taxon>
    </lineage>
</organism>
<gene>
    <name evidence="1" type="ORF">ACFO60_39815</name>
</gene>
<name>A0ABV9CVI5_9ACTN</name>
<dbReference type="EMBL" id="JBHSFP010000065">
    <property type="protein sequence ID" value="MFC4536956.1"/>
    <property type="molecule type" value="Genomic_DNA"/>
</dbReference>
<dbReference type="Proteomes" id="UP001596004">
    <property type="component" value="Unassembled WGS sequence"/>
</dbReference>
<comment type="caution">
    <text evidence="1">The sequence shown here is derived from an EMBL/GenBank/DDBJ whole genome shotgun (WGS) entry which is preliminary data.</text>
</comment>
<proteinExistence type="predicted"/>
<dbReference type="RefSeq" id="WP_380852387.1">
    <property type="nucleotide sequence ID" value="NZ_JBHSFP010000065.1"/>
</dbReference>
<reference evidence="2" key="1">
    <citation type="journal article" date="2019" name="Int. J. Syst. Evol. Microbiol.">
        <title>The Global Catalogue of Microorganisms (GCM) 10K type strain sequencing project: providing services to taxonomists for standard genome sequencing and annotation.</title>
        <authorList>
            <consortium name="The Broad Institute Genomics Platform"/>
            <consortium name="The Broad Institute Genome Sequencing Center for Infectious Disease"/>
            <person name="Wu L."/>
            <person name="Ma J."/>
        </authorList>
    </citation>
    <scope>NUCLEOTIDE SEQUENCE [LARGE SCALE GENOMIC DNA]</scope>
    <source>
        <strain evidence="2">CGMCC 4.7132</strain>
    </source>
</reference>